<dbReference type="InterPro" id="IPR057092">
    <property type="entry name" value="SAM_KIDINS220"/>
</dbReference>
<keyword evidence="2" id="KW-0812">Transmembrane</keyword>
<dbReference type="Proteomes" id="UP000770717">
    <property type="component" value="Unassembled WGS sequence"/>
</dbReference>
<organism evidence="5 6">
    <name type="scientific">Eleutherodactylus coqui</name>
    <name type="common">Puerto Rican coqui</name>
    <dbReference type="NCBI Taxonomy" id="57060"/>
    <lineage>
        <taxon>Eukaryota</taxon>
        <taxon>Metazoa</taxon>
        <taxon>Chordata</taxon>
        <taxon>Craniata</taxon>
        <taxon>Vertebrata</taxon>
        <taxon>Euteleostomi</taxon>
        <taxon>Amphibia</taxon>
        <taxon>Batrachia</taxon>
        <taxon>Anura</taxon>
        <taxon>Neobatrachia</taxon>
        <taxon>Hyloidea</taxon>
        <taxon>Eleutherodactylidae</taxon>
        <taxon>Eleutherodactylinae</taxon>
        <taxon>Eleutherodactylus</taxon>
        <taxon>Eleutherodactylus</taxon>
    </lineage>
</organism>
<keyword evidence="6" id="KW-1185">Reference proteome</keyword>
<dbReference type="EMBL" id="WNTK01003990">
    <property type="protein sequence ID" value="KAG9464728.1"/>
    <property type="molecule type" value="Genomic_DNA"/>
</dbReference>
<evidence type="ECO:0000313" key="6">
    <source>
        <dbReference type="Proteomes" id="UP000770717"/>
    </source>
</evidence>
<feature type="region of interest" description="Disordered" evidence="1">
    <location>
        <begin position="396"/>
        <end position="425"/>
    </location>
</feature>
<dbReference type="PANTHER" id="PTHR22674:SF6">
    <property type="entry name" value="NTPASE KAP FAMILY P-LOOP DOMAIN-CONTAINING PROTEIN 1"/>
    <property type="match status" value="1"/>
</dbReference>
<feature type="domain" description="Kinase D-interacting substrate of 220 kDa-like SAM" evidence="4">
    <location>
        <begin position="567"/>
        <end position="617"/>
    </location>
</feature>
<evidence type="ECO:0000259" key="3">
    <source>
        <dbReference type="Pfam" id="PF07693"/>
    </source>
</evidence>
<evidence type="ECO:0000259" key="4">
    <source>
        <dbReference type="Pfam" id="PF23307"/>
    </source>
</evidence>
<gene>
    <name evidence="5" type="ORF">GDO78_019472</name>
</gene>
<feature type="transmembrane region" description="Helical" evidence="2">
    <location>
        <begin position="86"/>
        <end position="109"/>
    </location>
</feature>
<dbReference type="InterPro" id="IPR052754">
    <property type="entry name" value="NTPase_KAP_P-loop"/>
</dbReference>
<dbReference type="PANTHER" id="PTHR22674">
    <property type="entry name" value="NTPASE, KAP FAMILY P-LOOP DOMAIN-CONTAINING 1"/>
    <property type="match status" value="1"/>
</dbReference>
<comment type="caution">
    <text evidence="5">The sequence shown here is derived from an EMBL/GenBank/DDBJ whole genome shotgun (WGS) entry which is preliminary data.</text>
</comment>
<proteinExistence type="predicted"/>
<reference evidence="5" key="1">
    <citation type="thesis" date="2020" institute="ProQuest LLC" country="789 East Eisenhower Parkway, Ann Arbor, MI, USA">
        <title>Comparative Genomics and Chromosome Evolution.</title>
        <authorList>
            <person name="Mudd A.B."/>
        </authorList>
    </citation>
    <scope>NUCLEOTIDE SEQUENCE</scope>
    <source>
        <strain evidence="5">HN-11 Male</strain>
        <tissue evidence="5">Kidney and liver</tissue>
    </source>
</reference>
<dbReference type="Pfam" id="PF23307">
    <property type="entry name" value="SAM_KIDINS220"/>
    <property type="match status" value="1"/>
</dbReference>
<feature type="transmembrane region" description="Helical" evidence="2">
    <location>
        <begin position="121"/>
        <end position="145"/>
    </location>
</feature>
<dbReference type="InterPro" id="IPR011646">
    <property type="entry name" value="KAP_P-loop"/>
</dbReference>
<evidence type="ECO:0000256" key="1">
    <source>
        <dbReference type="SAM" id="MobiDB-lite"/>
    </source>
</evidence>
<evidence type="ECO:0000256" key="2">
    <source>
        <dbReference type="SAM" id="Phobius"/>
    </source>
</evidence>
<sequence length="625" mass="73363">MLFFIPIITKEHKNYQEHNIFFEFSAWHCTGCDRLWAGLITTLCDEIEGAFGRLPISLYRALYKGNEITKELESKEWVHKKLISDLFLTLFVILFLICALLLQFLLYIFNESEYYNRLKDYILYAAVTTFGSFLLLQSGMILKVLKNYIVTQKGQLMRKLKRTDMSSQLGFMNDVKKEVEIITSYLQMMEIFQKKKMRVIIKITKLDKCMPDRVVEVLHAINILLSNRDAPFICILAVDPGIIVECVEKSSLLKGMANNGYLFLNRIVTLAFSIPKMNDETKSQYLEQIGAKSEQAESAPLVHVDIDESYEDRERKELIDKALKFLNSKACHEYITDNTITMRRIVNTIIITVSLMMKENKYKSNINKVTEWVIMAAQWPCSLSWILQCIEDEQQSREDEKNDRSMRRIEDEQQTREDQNNDRRTKQFRDRQLLQIYKMSLDALHANRESLQQLLELDGDPDILYKLLKNAEFTVEDANILRHYTINLDHTIQRKIELLQGSFNFLWFKEEKTLNRMALLEMDTKAVCDEIVRAGAQCGFRNSIPPMDRRPKICELYKKKEEEEKPCNQKKCIQYRKLIEEHNLNGKALLYSDNKEIREALGMNMGDWVKFRAAFLSLPTPNLYF</sequence>
<protein>
    <recommendedName>
        <fullName evidence="7">KAP NTPase domain-containing protein</fullName>
    </recommendedName>
</protein>
<evidence type="ECO:0008006" key="7">
    <source>
        <dbReference type="Google" id="ProtNLM"/>
    </source>
</evidence>
<dbReference type="OrthoDB" id="10015264at2759"/>
<evidence type="ECO:0000313" key="5">
    <source>
        <dbReference type="EMBL" id="KAG9464728.1"/>
    </source>
</evidence>
<keyword evidence="2" id="KW-0472">Membrane</keyword>
<accession>A0A8J6BPL5</accession>
<dbReference type="AlphaFoldDB" id="A0A8J6BPL5"/>
<dbReference type="Pfam" id="PF07693">
    <property type="entry name" value="KAP_NTPase"/>
    <property type="match status" value="1"/>
</dbReference>
<name>A0A8J6BPL5_ELECQ</name>
<feature type="domain" description="KAP NTPase" evidence="3">
    <location>
        <begin position="4"/>
        <end position="354"/>
    </location>
</feature>
<keyword evidence="2" id="KW-1133">Transmembrane helix</keyword>